<dbReference type="InterPro" id="IPR009926">
    <property type="entry name" value="T3SS_YcgR_PilZN"/>
</dbReference>
<keyword evidence="3" id="KW-0282">Flagellum</keyword>
<keyword evidence="3" id="KW-0966">Cell projection</keyword>
<dbReference type="Proteomes" id="UP000823486">
    <property type="component" value="Unassembled WGS sequence"/>
</dbReference>
<organism evidence="3 4">
    <name type="scientific">Peribacillus deserti</name>
    <dbReference type="NCBI Taxonomy" id="673318"/>
    <lineage>
        <taxon>Bacteria</taxon>
        <taxon>Bacillati</taxon>
        <taxon>Bacillota</taxon>
        <taxon>Bacilli</taxon>
        <taxon>Bacillales</taxon>
        <taxon>Bacillaceae</taxon>
        <taxon>Peribacillus</taxon>
    </lineage>
</organism>
<protein>
    <submittedName>
        <fullName evidence="3">C-di-GMP-binding flagellar brake protein YcgR</fullName>
    </submittedName>
</protein>
<reference evidence="3 4" key="1">
    <citation type="submission" date="2021-01" db="EMBL/GenBank/DDBJ databases">
        <title>Genomic Encyclopedia of Type Strains, Phase IV (KMG-IV): sequencing the most valuable type-strain genomes for metagenomic binning, comparative biology and taxonomic classification.</title>
        <authorList>
            <person name="Goeker M."/>
        </authorList>
    </citation>
    <scope>NUCLEOTIDE SEQUENCE [LARGE SCALE GENOMIC DNA]</scope>
    <source>
        <strain evidence="3 4">DSM 105482</strain>
    </source>
</reference>
<dbReference type="Pfam" id="PF07238">
    <property type="entry name" value="PilZ"/>
    <property type="match status" value="1"/>
</dbReference>
<comment type="caution">
    <text evidence="3">The sequence shown here is derived from an EMBL/GenBank/DDBJ whole genome shotgun (WGS) entry which is preliminary data.</text>
</comment>
<feature type="domain" description="PilZ" evidence="1">
    <location>
        <begin position="98"/>
        <end position="207"/>
    </location>
</feature>
<feature type="domain" description="Type III secretion system flagellar brake protein YcgR PilZN" evidence="2">
    <location>
        <begin position="3"/>
        <end position="89"/>
    </location>
</feature>
<accession>A0ABS2QHP2</accession>
<sequence length="217" mass="24754">MIKLGDTLTFEPKYSMHPEKYQAMVVEMQDNSLFIDYPVNLATRKTVFLLDGSQLKGSFVGKDNNVYLFDTEVLGRKLSNIPMIQLQCPGNEDYIKIQRRQYVRIEAALDVAVHPLNFDFRPFTAVTLDISAGGLCLALPRGVYIEPSTPIVIWLALDMKSGEIQYLKINSIMIRINETKAGTRNASIQFTGLTASERQYIIRYCFERQLEMKKKGL</sequence>
<dbReference type="Pfam" id="PF12945">
    <property type="entry name" value="PilZNR"/>
    <property type="match status" value="1"/>
</dbReference>
<gene>
    <name evidence="3" type="ORF">JOC77_002094</name>
</gene>
<keyword evidence="4" id="KW-1185">Reference proteome</keyword>
<evidence type="ECO:0000259" key="1">
    <source>
        <dbReference type="Pfam" id="PF07238"/>
    </source>
</evidence>
<dbReference type="SUPFAM" id="SSF141371">
    <property type="entry name" value="PilZ domain-like"/>
    <property type="match status" value="1"/>
</dbReference>
<dbReference type="InterPro" id="IPR009875">
    <property type="entry name" value="PilZ_domain"/>
</dbReference>
<dbReference type="EMBL" id="JAFBFI010000007">
    <property type="protein sequence ID" value="MBM7692664.1"/>
    <property type="molecule type" value="Genomic_DNA"/>
</dbReference>
<dbReference type="Gene3D" id="2.40.10.220">
    <property type="entry name" value="predicted glycosyltransferase like domains"/>
    <property type="match status" value="1"/>
</dbReference>
<keyword evidence="3" id="KW-0969">Cilium</keyword>
<evidence type="ECO:0000313" key="4">
    <source>
        <dbReference type="Proteomes" id="UP000823486"/>
    </source>
</evidence>
<name>A0ABS2QHP2_9BACI</name>
<evidence type="ECO:0000313" key="3">
    <source>
        <dbReference type="EMBL" id="MBM7692664.1"/>
    </source>
</evidence>
<evidence type="ECO:0000259" key="2">
    <source>
        <dbReference type="Pfam" id="PF12945"/>
    </source>
</evidence>
<dbReference type="RefSeq" id="WP_204542578.1">
    <property type="nucleotide sequence ID" value="NZ_JAFBFI010000007.1"/>
</dbReference>
<proteinExistence type="predicted"/>